<reference evidence="1" key="2">
    <citation type="submission" date="2018-05" db="EMBL/GenBank/DDBJ databases">
        <title>OpunRS2 (Oryza punctata Reference Sequence Version 2).</title>
        <authorList>
            <person name="Zhang J."/>
            <person name="Kudrna D."/>
            <person name="Lee S."/>
            <person name="Talag J."/>
            <person name="Welchert J."/>
            <person name="Wing R.A."/>
        </authorList>
    </citation>
    <scope>NUCLEOTIDE SEQUENCE [LARGE SCALE GENOMIC DNA]</scope>
</reference>
<proteinExistence type="predicted"/>
<protein>
    <submittedName>
        <fullName evidence="1">Uncharacterized protein</fullName>
    </submittedName>
</protein>
<reference evidence="1" key="1">
    <citation type="submission" date="2015-04" db="UniProtKB">
        <authorList>
            <consortium name="EnsemblPlants"/>
        </authorList>
    </citation>
    <scope>IDENTIFICATION</scope>
</reference>
<dbReference type="Gramene" id="OPUNC09G17900.1">
    <property type="protein sequence ID" value="OPUNC09G17900.1"/>
    <property type="gene ID" value="OPUNC09G17900"/>
</dbReference>
<dbReference type="EnsemblPlants" id="OPUNC09G17900.1">
    <property type="protein sequence ID" value="OPUNC09G17900.1"/>
    <property type="gene ID" value="OPUNC09G17900"/>
</dbReference>
<dbReference type="Proteomes" id="UP000026962">
    <property type="component" value="Chromosome 9"/>
</dbReference>
<dbReference type="AlphaFoldDB" id="A0A0E0M4I1"/>
<evidence type="ECO:0000313" key="1">
    <source>
        <dbReference type="EnsemblPlants" id="OPUNC09G17900.1"/>
    </source>
</evidence>
<name>A0A0E0M4I1_ORYPU</name>
<organism evidence="1">
    <name type="scientific">Oryza punctata</name>
    <name type="common">Red rice</name>
    <dbReference type="NCBI Taxonomy" id="4537"/>
    <lineage>
        <taxon>Eukaryota</taxon>
        <taxon>Viridiplantae</taxon>
        <taxon>Streptophyta</taxon>
        <taxon>Embryophyta</taxon>
        <taxon>Tracheophyta</taxon>
        <taxon>Spermatophyta</taxon>
        <taxon>Magnoliopsida</taxon>
        <taxon>Liliopsida</taxon>
        <taxon>Poales</taxon>
        <taxon>Poaceae</taxon>
        <taxon>BOP clade</taxon>
        <taxon>Oryzoideae</taxon>
        <taxon>Oryzeae</taxon>
        <taxon>Oryzinae</taxon>
        <taxon>Oryza</taxon>
    </lineage>
</organism>
<keyword evidence="2" id="KW-1185">Reference proteome</keyword>
<dbReference type="HOGENOM" id="CLU_2376521_0_0_1"/>
<sequence>MAAVKAKGLRRSGEFHMGYPRKQNAGVINMMDSDMRIINDFDYAYTQSTISQYFFPNFNAATGVVKAKGLRRSGEFHMGYPRKQNAGVINIYGAV</sequence>
<evidence type="ECO:0000313" key="2">
    <source>
        <dbReference type="Proteomes" id="UP000026962"/>
    </source>
</evidence>
<accession>A0A0E0M4I1</accession>